<reference evidence="11 12" key="1">
    <citation type="submission" date="2020-03" db="EMBL/GenBank/DDBJ databases">
        <title>Leucobacter sp. nov., isolated from beetles.</title>
        <authorList>
            <person name="Hyun D.-W."/>
            <person name="Bae J.-W."/>
        </authorList>
    </citation>
    <scope>NUCLEOTIDE SEQUENCE [LARGE SCALE GENOMIC DNA]</scope>
    <source>
        <strain evidence="11 12">HDW9C</strain>
    </source>
</reference>
<dbReference type="Gene3D" id="3.30.70.1030">
    <property type="entry name" value="Apc35880, domain 1"/>
    <property type="match status" value="2"/>
</dbReference>
<evidence type="ECO:0000256" key="8">
    <source>
        <dbReference type="ARBA" id="ARBA00049896"/>
    </source>
</evidence>
<dbReference type="Pfam" id="PF06778">
    <property type="entry name" value="Chlor_dismutase"/>
    <property type="match status" value="1"/>
</dbReference>
<keyword evidence="2" id="KW-0349">Heme</keyword>
<evidence type="ECO:0000256" key="7">
    <source>
        <dbReference type="ARBA" id="ARBA00030236"/>
    </source>
</evidence>
<evidence type="ECO:0000256" key="10">
    <source>
        <dbReference type="ARBA" id="ARBA00050019"/>
    </source>
</evidence>
<dbReference type="GO" id="GO:0016491">
    <property type="term" value="F:oxidoreductase activity"/>
    <property type="evidence" value="ECO:0007669"/>
    <property type="project" value="InterPro"/>
</dbReference>
<dbReference type="PANTHER" id="PTHR36843">
    <property type="entry name" value="HEME-DEPENDENT PEROXIDASE YWFI-RELATED"/>
    <property type="match status" value="1"/>
</dbReference>
<keyword evidence="3" id="KW-0479">Metal-binding</keyword>
<dbReference type="InterPro" id="IPR011008">
    <property type="entry name" value="Dimeric_a/b-barrel"/>
</dbReference>
<accession>A0A6G7XGK1</accession>
<dbReference type="SUPFAM" id="SSF54909">
    <property type="entry name" value="Dimeric alpha+beta barrel"/>
    <property type="match status" value="1"/>
</dbReference>
<gene>
    <name evidence="11" type="ORF">G7068_10820</name>
</gene>
<name>A0A6G7XGK1_9MICO</name>
<evidence type="ECO:0000256" key="5">
    <source>
        <dbReference type="ARBA" id="ARBA00023444"/>
    </source>
</evidence>
<evidence type="ECO:0000256" key="4">
    <source>
        <dbReference type="ARBA" id="ARBA00023004"/>
    </source>
</evidence>
<comment type="cofactor">
    <cofactor evidence="9">
        <name>Fe-coproporphyrin III</name>
        <dbReference type="ChEBI" id="CHEBI:68438"/>
    </cofactor>
</comment>
<dbReference type="RefSeq" id="WP_166291971.1">
    <property type="nucleotide sequence ID" value="NZ_CP049863.1"/>
</dbReference>
<dbReference type="PANTHER" id="PTHR36843:SF1">
    <property type="entry name" value="COPROHEME DECARBOXYLASE"/>
    <property type="match status" value="1"/>
</dbReference>
<dbReference type="Proteomes" id="UP000502677">
    <property type="component" value="Chromosome"/>
</dbReference>
<evidence type="ECO:0000256" key="3">
    <source>
        <dbReference type="ARBA" id="ARBA00022723"/>
    </source>
</evidence>
<dbReference type="InterPro" id="IPR010644">
    <property type="entry name" value="ChdC/CLD"/>
</dbReference>
<comment type="pathway">
    <text evidence="5">Porphyrin-containing compound metabolism.</text>
</comment>
<dbReference type="EMBL" id="CP049863">
    <property type="protein sequence ID" value="QIK63632.1"/>
    <property type="molecule type" value="Genomic_DNA"/>
</dbReference>
<proteinExistence type="predicted"/>
<evidence type="ECO:0000313" key="11">
    <source>
        <dbReference type="EMBL" id="QIK63632.1"/>
    </source>
</evidence>
<dbReference type="EC" id="1.3.98.5" evidence="10"/>
<evidence type="ECO:0000256" key="1">
    <source>
        <dbReference type="ARBA" id="ARBA00014413"/>
    </source>
</evidence>
<sequence>MSIPDTPITFPSTPKHTDDNTPPVYTLFAVFRVSSSHPSVFDGHDVAGVVREFEDVLELTGAENVTLRGLYDVSGLRADADLMLWLHGPAAEDLQWALRLLRRTSLLKPLIRVWSTVGVQRETEFVKDQVPGFVSGVEPKQWLALHPIARSTSWHLIDPADHSRLIMEQLDARGEFTGVTSNIVAGYALGNYEWIFPMEADNLVDLVDMNRALRAVNVKQHVREDTEFFTGRLIELAEVVEVLQ</sequence>
<dbReference type="KEGG" id="lvi:G7068_10820"/>
<protein>
    <recommendedName>
        <fullName evidence="1">Coproheme decarboxylase</fullName>
        <ecNumber evidence="10">1.3.98.5</ecNumber>
    </recommendedName>
    <alternativeName>
        <fullName evidence="6">Coproheme III oxidative decarboxylase</fullName>
    </alternativeName>
    <alternativeName>
        <fullName evidence="7">Hydrogen peroxide-dependent heme synthase</fullName>
    </alternativeName>
</protein>
<dbReference type="GO" id="GO:0046872">
    <property type="term" value="F:metal ion binding"/>
    <property type="evidence" value="ECO:0007669"/>
    <property type="project" value="UniProtKB-KW"/>
</dbReference>
<keyword evidence="4" id="KW-0408">Iron</keyword>
<evidence type="ECO:0000313" key="12">
    <source>
        <dbReference type="Proteomes" id="UP000502677"/>
    </source>
</evidence>
<keyword evidence="12" id="KW-1185">Reference proteome</keyword>
<organism evidence="11 12">
    <name type="scientific">Leucobacter viscericola</name>
    <dbReference type="NCBI Taxonomy" id="2714935"/>
    <lineage>
        <taxon>Bacteria</taxon>
        <taxon>Bacillati</taxon>
        <taxon>Actinomycetota</taxon>
        <taxon>Actinomycetes</taxon>
        <taxon>Micrococcales</taxon>
        <taxon>Microbacteriaceae</taxon>
        <taxon>Leucobacter</taxon>
    </lineage>
</organism>
<evidence type="ECO:0000256" key="9">
    <source>
        <dbReference type="ARBA" id="ARBA00049935"/>
    </source>
</evidence>
<evidence type="ECO:0000256" key="6">
    <source>
        <dbReference type="ARBA" id="ARBA00029882"/>
    </source>
</evidence>
<dbReference type="GO" id="GO:0020037">
    <property type="term" value="F:heme binding"/>
    <property type="evidence" value="ECO:0007669"/>
    <property type="project" value="InterPro"/>
</dbReference>
<evidence type="ECO:0000256" key="2">
    <source>
        <dbReference type="ARBA" id="ARBA00022617"/>
    </source>
</evidence>
<comment type="catalytic activity">
    <reaction evidence="8">
        <text>Fe-coproporphyrin III + 2 H2O2 + 2 H(+) = heme b + 2 CO2 + 4 H2O</text>
        <dbReference type="Rhea" id="RHEA:56516"/>
        <dbReference type="ChEBI" id="CHEBI:15377"/>
        <dbReference type="ChEBI" id="CHEBI:15378"/>
        <dbReference type="ChEBI" id="CHEBI:16240"/>
        <dbReference type="ChEBI" id="CHEBI:16526"/>
        <dbReference type="ChEBI" id="CHEBI:60344"/>
        <dbReference type="ChEBI" id="CHEBI:68438"/>
        <dbReference type="EC" id="1.3.98.5"/>
    </reaction>
    <physiologicalReaction direction="left-to-right" evidence="8">
        <dbReference type="Rhea" id="RHEA:56517"/>
    </physiologicalReaction>
</comment>
<dbReference type="AlphaFoldDB" id="A0A6G7XGK1"/>